<reference evidence="2" key="1">
    <citation type="submission" date="2022-05" db="EMBL/GenBank/DDBJ databases">
        <title>Draft genome sequence of Clostridium tertium strain CP3 isolated from Peru.</title>
        <authorList>
            <person name="Hurtado R."/>
            <person name="Lima L."/>
            <person name="Sousa T."/>
            <person name="Jaiswal A.K."/>
            <person name="Tiwari S."/>
            <person name="Maturrano L."/>
            <person name="Brenig B."/>
            <person name="Azevedo V."/>
        </authorList>
    </citation>
    <scope>NUCLEOTIDE SEQUENCE</scope>
    <source>
        <strain evidence="2">CP3</strain>
    </source>
</reference>
<evidence type="ECO:0000313" key="3">
    <source>
        <dbReference type="Proteomes" id="UP001141183"/>
    </source>
</evidence>
<keyword evidence="3" id="KW-1185">Reference proteome</keyword>
<dbReference type="InterPro" id="IPR025580">
    <property type="entry name" value="Gp46"/>
</dbReference>
<gene>
    <name evidence="2" type="ORF">NE398_07750</name>
</gene>
<dbReference type="EMBL" id="JAMRYU010000006">
    <property type="protein sequence ID" value="MDC4240055.1"/>
    <property type="molecule type" value="Genomic_DNA"/>
</dbReference>
<keyword evidence="1" id="KW-0175">Coiled coil</keyword>
<evidence type="ECO:0000256" key="1">
    <source>
        <dbReference type="SAM" id="Coils"/>
    </source>
</evidence>
<dbReference type="Pfam" id="PF14265">
    <property type="entry name" value="DUF4355"/>
    <property type="match status" value="1"/>
</dbReference>
<evidence type="ECO:0000313" key="2">
    <source>
        <dbReference type="EMBL" id="MDC4240055.1"/>
    </source>
</evidence>
<accession>A0A9X3XI76</accession>
<name>A0A9X3XI76_9CLOT</name>
<dbReference type="Proteomes" id="UP001141183">
    <property type="component" value="Unassembled WGS sequence"/>
</dbReference>
<feature type="coiled-coil region" evidence="1">
    <location>
        <begin position="3"/>
        <end position="30"/>
    </location>
</feature>
<organism evidence="2 3">
    <name type="scientific">Clostridium tertium</name>
    <dbReference type="NCBI Taxonomy" id="1559"/>
    <lineage>
        <taxon>Bacteria</taxon>
        <taxon>Bacillati</taxon>
        <taxon>Bacillota</taxon>
        <taxon>Clostridia</taxon>
        <taxon>Eubacteriales</taxon>
        <taxon>Clostridiaceae</taxon>
        <taxon>Clostridium</taxon>
    </lineage>
</organism>
<proteinExistence type="predicted"/>
<comment type="caution">
    <text evidence="2">The sequence shown here is derived from an EMBL/GenBank/DDBJ whole genome shotgun (WGS) entry which is preliminary data.</text>
</comment>
<feature type="coiled-coil region" evidence="1">
    <location>
        <begin position="96"/>
        <end position="132"/>
    </location>
</feature>
<dbReference type="AlphaFoldDB" id="A0A9X3XI76"/>
<sequence>MKKSELLKLIESLEDEAEVLDTLKEHEEIKSLAKDFDVNKIALEDFTKLLQENKEIKGYWTSEKDRAVSKGVNTFKENNLQKLIDEAIKAKSNEGKTQEQIALEEIQAKYEAMEKQMKIKELESKYKDTLVEKGLDTRLMKFIIAENEEDITKNIDFFNEIIASNTNLKVNERLNESSFKPKNNKDLNNYKVMTKEELLKKDYKFIQEFANENPDEYKTIMNN</sequence>
<dbReference type="RefSeq" id="WP_272470237.1">
    <property type="nucleotide sequence ID" value="NZ_JAMRYU010000006.1"/>
</dbReference>
<protein>
    <submittedName>
        <fullName evidence="2">DUF4355 domain-containing protein</fullName>
    </submittedName>
</protein>